<evidence type="ECO:0000313" key="7">
    <source>
        <dbReference type="Proteomes" id="UP000559256"/>
    </source>
</evidence>
<evidence type="ECO:0000313" key="6">
    <source>
        <dbReference type="EMBL" id="KAF5373085.1"/>
    </source>
</evidence>
<dbReference type="OrthoDB" id="655030at2759"/>
<evidence type="ECO:0000259" key="5">
    <source>
        <dbReference type="Pfam" id="PF01494"/>
    </source>
</evidence>
<dbReference type="Pfam" id="PF01494">
    <property type="entry name" value="FAD_binding_3"/>
    <property type="match status" value="1"/>
</dbReference>
<evidence type="ECO:0000256" key="3">
    <source>
        <dbReference type="ARBA" id="ARBA00023002"/>
    </source>
</evidence>
<dbReference type="GO" id="GO:0004497">
    <property type="term" value="F:monooxygenase activity"/>
    <property type="evidence" value="ECO:0007669"/>
    <property type="project" value="UniProtKB-KW"/>
</dbReference>
<dbReference type="Proteomes" id="UP000559256">
    <property type="component" value="Unassembled WGS sequence"/>
</dbReference>
<dbReference type="InterPro" id="IPR002938">
    <property type="entry name" value="FAD-bd"/>
</dbReference>
<dbReference type="PANTHER" id="PTHR47178">
    <property type="entry name" value="MONOOXYGENASE, FAD-BINDING"/>
    <property type="match status" value="1"/>
</dbReference>
<evidence type="ECO:0000256" key="1">
    <source>
        <dbReference type="ARBA" id="ARBA00022630"/>
    </source>
</evidence>
<keyword evidence="7" id="KW-1185">Reference proteome</keyword>
<dbReference type="AlphaFoldDB" id="A0A8H5LWY5"/>
<dbReference type="PANTHER" id="PTHR47178:SF2">
    <property type="entry name" value="FAD-BINDING DOMAIN-CONTAINING PROTEIN"/>
    <property type="match status" value="1"/>
</dbReference>
<protein>
    <recommendedName>
        <fullName evidence="5">FAD-binding domain-containing protein</fullName>
    </recommendedName>
</protein>
<comment type="caution">
    <text evidence="6">The sequence shown here is derived from an EMBL/GenBank/DDBJ whole genome shotgun (WGS) entry which is preliminary data.</text>
</comment>
<sequence length="408" mass="46011">MGSAGLLIAHNLKKLKVGRKQLGIPYTIFEQDAALDSRPRDWSFAIYWAQTHLGECLPEGVDEKYLSEHAQVDTSPPTANSFIPIFNAETGGLLKKNPSPFSIRLQRRKFLRILSKDLDIRYGKRLAEIHTEEGNVRVTFADGTTEEGKLLIGCDGAHSRVRNFLFGPEKAALRPLPLFMSAALTTLPRETALAIREIHPRNMNSVHPNGCSAWIGTCQVQECSDPDPAKWVFVMVQTWAEDKTKSSSNGMATENKGDVARGMKERTKTFAEPLRSFWHSIPDDAQIWHNRLSDWPTEKWDDRNGTVILAGDAAHPMTFHRGQGLNNVINDVYTLRRALQEKYPPSDTSTTSPFAEALKVYEGEVWERGREAVLSNAENSLMFHDWDKLMQSPVFTVGYRKIGERCEK</sequence>
<dbReference type="EMBL" id="JAACJM010000004">
    <property type="protein sequence ID" value="KAF5373085.1"/>
    <property type="molecule type" value="Genomic_DNA"/>
</dbReference>
<keyword evidence="1" id="KW-0285">Flavoprotein</keyword>
<name>A0A8H5LWY5_9AGAR</name>
<gene>
    <name evidence="6" type="ORF">D9758_001499</name>
</gene>
<dbReference type="GO" id="GO:0071949">
    <property type="term" value="F:FAD binding"/>
    <property type="evidence" value="ECO:0007669"/>
    <property type="project" value="InterPro"/>
</dbReference>
<proteinExistence type="predicted"/>
<keyword evidence="3" id="KW-0560">Oxidoreductase</keyword>
<keyword evidence="2" id="KW-0274">FAD</keyword>
<reference evidence="6 7" key="1">
    <citation type="journal article" date="2020" name="ISME J.">
        <title>Uncovering the hidden diversity of litter-decomposition mechanisms in mushroom-forming fungi.</title>
        <authorList>
            <person name="Floudas D."/>
            <person name="Bentzer J."/>
            <person name="Ahren D."/>
            <person name="Johansson T."/>
            <person name="Persson P."/>
            <person name="Tunlid A."/>
        </authorList>
    </citation>
    <scope>NUCLEOTIDE SEQUENCE [LARGE SCALE GENOMIC DNA]</scope>
    <source>
        <strain evidence="6 7">CBS 291.85</strain>
    </source>
</reference>
<dbReference type="SUPFAM" id="SSF51905">
    <property type="entry name" value="FAD/NAD(P)-binding domain"/>
    <property type="match status" value="1"/>
</dbReference>
<evidence type="ECO:0000256" key="2">
    <source>
        <dbReference type="ARBA" id="ARBA00022827"/>
    </source>
</evidence>
<feature type="domain" description="FAD-binding" evidence="5">
    <location>
        <begin position="118"/>
        <end position="342"/>
    </location>
</feature>
<dbReference type="PRINTS" id="PR00420">
    <property type="entry name" value="RNGMNOXGNASE"/>
</dbReference>
<dbReference type="Gene3D" id="3.50.50.60">
    <property type="entry name" value="FAD/NAD(P)-binding domain"/>
    <property type="match status" value="1"/>
</dbReference>
<evidence type="ECO:0000256" key="4">
    <source>
        <dbReference type="ARBA" id="ARBA00023033"/>
    </source>
</evidence>
<accession>A0A8H5LWY5</accession>
<organism evidence="6 7">
    <name type="scientific">Tetrapyrgos nigripes</name>
    <dbReference type="NCBI Taxonomy" id="182062"/>
    <lineage>
        <taxon>Eukaryota</taxon>
        <taxon>Fungi</taxon>
        <taxon>Dikarya</taxon>
        <taxon>Basidiomycota</taxon>
        <taxon>Agaricomycotina</taxon>
        <taxon>Agaricomycetes</taxon>
        <taxon>Agaricomycetidae</taxon>
        <taxon>Agaricales</taxon>
        <taxon>Marasmiineae</taxon>
        <taxon>Marasmiaceae</taxon>
        <taxon>Tetrapyrgos</taxon>
    </lineage>
</organism>
<keyword evidence="4" id="KW-0503">Monooxygenase</keyword>
<dbReference type="InterPro" id="IPR036188">
    <property type="entry name" value="FAD/NAD-bd_sf"/>
</dbReference>